<reference evidence="1" key="1">
    <citation type="submission" date="2022-08" db="EMBL/GenBank/DDBJ databases">
        <title>Genome Sequence of Lecanicillium fungicola.</title>
        <authorList>
            <person name="Buettner E."/>
        </authorList>
    </citation>
    <scope>NUCLEOTIDE SEQUENCE</scope>
    <source>
        <strain evidence="1">Babe33</strain>
    </source>
</reference>
<evidence type="ECO:0000313" key="1">
    <source>
        <dbReference type="EMBL" id="KAJ2974907.1"/>
    </source>
</evidence>
<accession>A0ACC1N6N9</accession>
<proteinExistence type="predicted"/>
<evidence type="ECO:0000313" key="2">
    <source>
        <dbReference type="Proteomes" id="UP001143910"/>
    </source>
</evidence>
<gene>
    <name evidence="1" type="ORF">NQ176_g5811</name>
</gene>
<keyword evidence="2" id="KW-1185">Reference proteome</keyword>
<comment type="caution">
    <text evidence="1">The sequence shown here is derived from an EMBL/GenBank/DDBJ whole genome shotgun (WGS) entry which is preliminary data.</text>
</comment>
<dbReference type="Proteomes" id="UP001143910">
    <property type="component" value="Unassembled WGS sequence"/>
</dbReference>
<sequence>MKATLILAAASLVAAQSTVYFIRHGEKPADGSDGLSPQGEQRAQCLRDVFGASSQYNIGYIMAETPSSAITTITDSVAFGTDGSHQRPFDTISPLAADLGITVDTSWEHEHLTDLIAKLGDDDAPEYPGDHFDLIWTDPYPYTSIVSTTSENCPGLDS</sequence>
<name>A0ACC1N6N9_9HYPO</name>
<organism evidence="1 2">
    <name type="scientific">Zarea fungicola</name>
    <dbReference type="NCBI Taxonomy" id="93591"/>
    <lineage>
        <taxon>Eukaryota</taxon>
        <taxon>Fungi</taxon>
        <taxon>Dikarya</taxon>
        <taxon>Ascomycota</taxon>
        <taxon>Pezizomycotina</taxon>
        <taxon>Sordariomycetes</taxon>
        <taxon>Hypocreomycetidae</taxon>
        <taxon>Hypocreales</taxon>
        <taxon>Cordycipitaceae</taxon>
        <taxon>Zarea</taxon>
    </lineage>
</organism>
<protein>
    <submittedName>
        <fullName evidence="1">Uncharacterized protein</fullName>
    </submittedName>
</protein>
<dbReference type="EMBL" id="JANJQO010000773">
    <property type="protein sequence ID" value="KAJ2974907.1"/>
    <property type="molecule type" value="Genomic_DNA"/>
</dbReference>